<evidence type="ECO:0000256" key="1">
    <source>
        <dbReference type="SAM" id="Coils"/>
    </source>
</evidence>
<dbReference type="Gene3D" id="3.30.70.270">
    <property type="match status" value="1"/>
</dbReference>
<dbReference type="Pfam" id="PF00990">
    <property type="entry name" value="GGDEF"/>
    <property type="match status" value="1"/>
</dbReference>
<evidence type="ECO:0000256" key="2">
    <source>
        <dbReference type="SAM" id="Phobius"/>
    </source>
</evidence>
<proteinExistence type="predicted"/>
<dbReference type="InterPro" id="IPR043128">
    <property type="entry name" value="Rev_trsase/Diguanyl_cyclase"/>
</dbReference>
<dbReference type="CDD" id="cd01949">
    <property type="entry name" value="GGDEF"/>
    <property type="match status" value="1"/>
</dbReference>
<feature type="coiled-coil region" evidence="1">
    <location>
        <begin position="187"/>
        <end position="214"/>
    </location>
</feature>
<keyword evidence="2" id="KW-1133">Transmembrane helix</keyword>
<dbReference type="InterPro" id="IPR000700">
    <property type="entry name" value="PAS-assoc_C"/>
</dbReference>
<dbReference type="PROSITE" id="PS50113">
    <property type="entry name" value="PAC"/>
    <property type="match status" value="4"/>
</dbReference>
<dbReference type="Pfam" id="PF13487">
    <property type="entry name" value="HD_5"/>
    <property type="match status" value="1"/>
</dbReference>
<dbReference type="EMBL" id="DTIY01000076">
    <property type="protein sequence ID" value="HGY39997.1"/>
    <property type="molecule type" value="Genomic_DNA"/>
</dbReference>
<feature type="transmembrane region" description="Helical" evidence="2">
    <location>
        <begin position="46"/>
        <end position="67"/>
    </location>
</feature>
<evidence type="ECO:0000259" key="6">
    <source>
        <dbReference type="PROSITE" id="PS51832"/>
    </source>
</evidence>
<dbReference type="PROSITE" id="PS50112">
    <property type="entry name" value="PAS"/>
    <property type="match status" value="1"/>
</dbReference>
<dbReference type="SMART" id="SM00086">
    <property type="entry name" value="PAC"/>
    <property type="match status" value="4"/>
</dbReference>
<dbReference type="PROSITE" id="PS50887">
    <property type="entry name" value="GGDEF"/>
    <property type="match status" value="1"/>
</dbReference>
<reference evidence="7" key="1">
    <citation type="journal article" date="2020" name="mSystems">
        <title>Genome- and Community-Level Interaction Insights into Carbon Utilization and Element Cycling Functions of Hydrothermarchaeota in Hydrothermal Sediment.</title>
        <authorList>
            <person name="Zhou Z."/>
            <person name="Liu Y."/>
            <person name="Xu W."/>
            <person name="Pan J."/>
            <person name="Luo Z.H."/>
            <person name="Li M."/>
        </authorList>
    </citation>
    <scope>NUCLEOTIDE SEQUENCE [LARGE SCALE GENOMIC DNA]</scope>
    <source>
        <strain evidence="7">SpSt-82</strain>
    </source>
</reference>
<dbReference type="Pfam" id="PF08447">
    <property type="entry name" value="PAS_3"/>
    <property type="match status" value="1"/>
</dbReference>
<feature type="domain" description="PAC" evidence="4">
    <location>
        <begin position="405"/>
        <end position="455"/>
    </location>
</feature>
<dbReference type="SMART" id="SM00091">
    <property type="entry name" value="PAS"/>
    <property type="match status" value="4"/>
</dbReference>
<feature type="domain" description="HD-GYP" evidence="6">
    <location>
        <begin position="891"/>
        <end position="1086"/>
    </location>
</feature>
<accession>A0A7V4THK2</accession>
<dbReference type="PANTHER" id="PTHR44757">
    <property type="entry name" value="DIGUANYLATE CYCLASE DGCP"/>
    <property type="match status" value="1"/>
</dbReference>
<feature type="domain" description="PAC" evidence="4">
    <location>
        <begin position="153"/>
        <end position="206"/>
    </location>
</feature>
<dbReference type="InterPro" id="IPR000160">
    <property type="entry name" value="GGDEF_dom"/>
</dbReference>
<organism evidence="7">
    <name type="scientific">Candidatus Caldatribacterium saccharofermentans</name>
    <dbReference type="NCBI Taxonomy" id="1454753"/>
    <lineage>
        <taxon>Bacteria</taxon>
        <taxon>Pseudomonadati</taxon>
        <taxon>Atribacterota</taxon>
        <taxon>Atribacteria</taxon>
        <taxon>Atribacterales</taxon>
        <taxon>Candidatus Caldatribacteriaceae</taxon>
        <taxon>Candidatus Caldatribacterium</taxon>
    </lineage>
</organism>
<feature type="domain" description="PAC" evidence="4">
    <location>
        <begin position="273"/>
        <end position="331"/>
    </location>
</feature>
<dbReference type="CDD" id="cd00077">
    <property type="entry name" value="HDc"/>
    <property type="match status" value="1"/>
</dbReference>
<feature type="domain" description="PAC" evidence="4">
    <location>
        <begin position="691"/>
        <end position="741"/>
    </location>
</feature>
<feature type="coiled-coil region" evidence="1">
    <location>
        <begin position="605"/>
        <end position="632"/>
    </location>
</feature>
<dbReference type="PANTHER" id="PTHR44757:SF2">
    <property type="entry name" value="BIOFILM ARCHITECTURE MAINTENANCE PROTEIN MBAA"/>
    <property type="match status" value="1"/>
</dbReference>
<keyword evidence="2" id="KW-0472">Membrane</keyword>
<dbReference type="InterPro" id="IPR001610">
    <property type="entry name" value="PAC"/>
</dbReference>
<dbReference type="SUPFAM" id="SSF109604">
    <property type="entry name" value="HD-domain/PDEase-like"/>
    <property type="match status" value="1"/>
</dbReference>
<evidence type="ECO:0000259" key="5">
    <source>
        <dbReference type="PROSITE" id="PS50887"/>
    </source>
</evidence>
<keyword evidence="2" id="KW-0812">Transmembrane</keyword>
<name>A0A7V4THK2_9BACT</name>
<dbReference type="CDD" id="cd00130">
    <property type="entry name" value="PAS"/>
    <property type="match status" value="4"/>
</dbReference>
<dbReference type="InterPro" id="IPR037522">
    <property type="entry name" value="HD_GYP_dom"/>
</dbReference>
<dbReference type="PROSITE" id="PS51832">
    <property type="entry name" value="HD_GYP"/>
    <property type="match status" value="1"/>
</dbReference>
<comment type="caution">
    <text evidence="7">The sequence shown here is derived from an EMBL/GenBank/DDBJ whole genome shotgun (WGS) entry which is preliminary data.</text>
</comment>
<evidence type="ECO:0000259" key="4">
    <source>
        <dbReference type="PROSITE" id="PS50113"/>
    </source>
</evidence>
<dbReference type="InterPro" id="IPR052155">
    <property type="entry name" value="Biofilm_reg_signaling"/>
</dbReference>
<dbReference type="SUPFAM" id="SSF55785">
    <property type="entry name" value="PYP-like sensor domain (PAS domain)"/>
    <property type="match status" value="4"/>
</dbReference>
<dbReference type="NCBIfam" id="TIGR00254">
    <property type="entry name" value="GGDEF"/>
    <property type="match status" value="1"/>
</dbReference>
<evidence type="ECO:0000259" key="3">
    <source>
        <dbReference type="PROSITE" id="PS50112"/>
    </source>
</evidence>
<protein>
    <submittedName>
        <fullName evidence="7">PAS domain S-box protein</fullName>
    </submittedName>
</protein>
<keyword evidence="1" id="KW-0175">Coiled coil</keyword>
<dbReference type="InterPro" id="IPR013655">
    <property type="entry name" value="PAS_fold_3"/>
</dbReference>
<dbReference type="Pfam" id="PF08448">
    <property type="entry name" value="PAS_4"/>
    <property type="match status" value="2"/>
</dbReference>
<dbReference type="SUPFAM" id="SSF55073">
    <property type="entry name" value="Nucleotide cyclase"/>
    <property type="match status" value="1"/>
</dbReference>
<gene>
    <name evidence="7" type="ORF">ENW11_09370</name>
</gene>
<dbReference type="SMART" id="SM00267">
    <property type="entry name" value="GGDEF"/>
    <property type="match status" value="1"/>
</dbReference>
<feature type="domain" description="PAS" evidence="3">
    <location>
        <begin position="332"/>
        <end position="401"/>
    </location>
</feature>
<dbReference type="InterPro" id="IPR003607">
    <property type="entry name" value="HD/PDEase_dom"/>
</dbReference>
<dbReference type="InterPro" id="IPR000014">
    <property type="entry name" value="PAS"/>
</dbReference>
<evidence type="ECO:0000313" key="7">
    <source>
        <dbReference type="EMBL" id="HGY39997.1"/>
    </source>
</evidence>
<dbReference type="AlphaFoldDB" id="A0A7V4THK2"/>
<dbReference type="SMART" id="SM00471">
    <property type="entry name" value="HDc"/>
    <property type="match status" value="1"/>
</dbReference>
<sequence>MRTVVEMLRVFLGRKGRGYGALAFGFLLLGVAVFLHARLMETFPSLFLLLLLGGIAMLFFGVMFLFFEERILAQRVKAQERLLEFLMEYIPDHLYFKDRQSRFIGGSKSLARYFGLERVEDLLGKTDFDFFSPPHAQEAYADEQRIMETGEPIVGKVELETWPDGRTSWVLTTKIPLRNEKGEITGIVGISKDITELKAKEEALERERQFLNDVFESIQDGLSVLDRNFTILRVNSFIERLYEHAMPLVGKKCYEAYHGRTSPCFFCPTIPAMESGKRVTHVVPYTKEGEIKGWLELTAYPYRDRDGTILGVIEYVKDVTERIQAEDALRESERKFRTLTRLAPAAIIIYQDGRYVWCNEETERITGYSQEELLTLPVEALVHPDFVERVRANVARRQRGEEGEAQYEIKILRKDGEERWILVRGSTIRYRGRFAGLAVCLDITEEKRREARLFHLNRVLKAVRNVNQLIVREKNRERLIQGICRELVEGCGYTGAGVVLFGTEKPSVTALGFSEEHLTAFGTVLEQALKNPGYPRDRVEKITPTDAAASSLPRPGEGLFVAPLRWGEHLYGGIVAALPLPFLNDEEEEMLFLELSQDLSFALYSIDLEAIREEAQQALQESEEQFRTLAESLPVATLIRTHTEWVYVNPFFEALTGYRAMELNDELWLRISPEGATLLSRWHKKTEMLPFEAEFTLTTKGGQTRWVLARFTPIRYREEEALLVLLLDLTERKLAEDRIRYLTFHDTLTGLYNRTFFEQEMNRLDTPENLPLSVIMGDLNGLKLVNDTFGHAMGDEFLRQAARILKEVCSGRGVVARLGGDEFVVLLPRTSSTEVQALGESIQEEFKRTAVASIPLSISLGYGTKTDPNQPLDEVLRIAENWMYQRKLTESLSFHNQVLQAFRASLRAVTQETEEHSQRIRELALRLGKALGLSQRELDELSLLAEFHDIGKIAIPQNILEKPGPLDEEEWAIVKKHPEVGFRITQSIWELSSIANYILFHHERFDGTGYPRGLRGEDIPLLSRIIAICDAYDVMVTGRPYRKARTKKEAIEELRRCSGTQFDPRIVEAFIDILEEEHQDPKPQGP</sequence>
<dbReference type="InterPro" id="IPR013656">
    <property type="entry name" value="PAS_4"/>
</dbReference>
<dbReference type="NCBIfam" id="TIGR00229">
    <property type="entry name" value="sensory_box"/>
    <property type="match status" value="4"/>
</dbReference>
<dbReference type="Pfam" id="PF13426">
    <property type="entry name" value="PAS_9"/>
    <property type="match status" value="1"/>
</dbReference>
<dbReference type="Gene3D" id="1.10.3210.10">
    <property type="entry name" value="Hypothetical protein af1432"/>
    <property type="match status" value="1"/>
</dbReference>
<feature type="domain" description="GGDEF" evidence="5">
    <location>
        <begin position="770"/>
        <end position="897"/>
    </location>
</feature>
<feature type="transmembrane region" description="Helical" evidence="2">
    <location>
        <begin position="21"/>
        <end position="40"/>
    </location>
</feature>
<dbReference type="InterPro" id="IPR035965">
    <property type="entry name" value="PAS-like_dom_sf"/>
</dbReference>
<dbReference type="Gene3D" id="3.30.450.20">
    <property type="entry name" value="PAS domain"/>
    <property type="match status" value="4"/>
</dbReference>
<dbReference type="InterPro" id="IPR029787">
    <property type="entry name" value="Nucleotide_cyclase"/>
</dbReference>